<dbReference type="SUPFAM" id="SSF53756">
    <property type="entry name" value="UDP-Glycosyltransferase/glycogen phosphorylase"/>
    <property type="match status" value="1"/>
</dbReference>
<proteinExistence type="predicted"/>
<evidence type="ECO:0000259" key="2">
    <source>
        <dbReference type="Pfam" id="PF00534"/>
    </source>
</evidence>
<dbReference type="PANTHER" id="PTHR46401:SF2">
    <property type="entry name" value="GLYCOSYLTRANSFERASE WBBK-RELATED"/>
    <property type="match status" value="1"/>
</dbReference>
<dbReference type="InterPro" id="IPR028098">
    <property type="entry name" value="Glyco_trans_4-like_N"/>
</dbReference>
<comment type="caution">
    <text evidence="4">The sequence shown here is derived from an EMBL/GenBank/DDBJ whole genome shotgun (WGS) entry which is preliminary data.</text>
</comment>
<dbReference type="eggNOG" id="COG0438">
    <property type="taxonomic scope" value="Bacteria"/>
</dbReference>
<feature type="domain" description="Glycosyltransferase subfamily 4-like N-terminal" evidence="3">
    <location>
        <begin position="46"/>
        <end position="140"/>
    </location>
</feature>
<name>S1MVE6_9ENTE</name>
<sequence>MIRINMFSSAEKVKGQGVASAYRELVNMLENQFSDEFAIFYNSSQSADISHYHTIDPIFYLSTFFKKKRGVMVGYVHFLPETLNGSIKLFKPIQALVNWYVTSFYKRMDQLVVVNPSFIEDLVRCGLDREKISYIPNFVSSQTFYPLSIEQKHKLRAKHHFTPNDFIVLGIGQIQERKGIDDFVKLAKENPHLHFIWVGGFSFGKITDGYDKYKKIVQNPPKNLTFTGIIDRQKINEYYNLADVFLLPSFNELFPMSILESFNCHVPVMLRKLSLYDAVIKDKYIEANDVATMSKKLNDFYQQPSLLAPYIQKSQEAAHYYSQEHVASLWYHYYTQLLSTQALNTNE</sequence>
<evidence type="ECO:0000313" key="5">
    <source>
        <dbReference type="Proteomes" id="UP000014113"/>
    </source>
</evidence>
<dbReference type="CDD" id="cd03801">
    <property type="entry name" value="GT4_PimA-like"/>
    <property type="match status" value="1"/>
</dbReference>
<accession>S1MVE6</accession>
<dbReference type="InterPro" id="IPR001296">
    <property type="entry name" value="Glyco_trans_1"/>
</dbReference>
<dbReference type="Pfam" id="PF13439">
    <property type="entry name" value="Glyco_transf_4"/>
    <property type="match status" value="1"/>
</dbReference>
<dbReference type="GO" id="GO:0009103">
    <property type="term" value="P:lipopolysaccharide biosynthetic process"/>
    <property type="evidence" value="ECO:0007669"/>
    <property type="project" value="TreeGrafter"/>
</dbReference>
<dbReference type="Pfam" id="PF00534">
    <property type="entry name" value="Glycos_transf_1"/>
    <property type="match status" value="1"/>
</dbReference>
<evidence type="ECO:0000313" key="4">
    <source>
        <dbReference type="EMBL" id="EOW80670.1"/>
    </source>
</evidence>
<dbReference type="STRING" id="1121865.OMW_01229"/>
<evidence type="ECO:0000256" key="1">
    <source>
        <dbReference type="ARBA" id="ARBA00022679"/>
    </source>
</evidence>
<dbReference type="Proteomes" id="UP000014113">
    <property type="component" value="Unassembled WGS sequence"/>
</dbReference>
<dbReference type="EMBL" id="ASWJ01000008">
    <property type="protein sequence ID" value="EOW80670.1"/>
    <property type="molecule type" value="Genomic_DNA"/>
</dbReference>
<dbReference type="AlphaFoldDB" id="S1MVE6"/>
<protein>
    <recommendedName>
        <fullName evidence="6">Glycosyltransferase</fullName>
    </recommendedName>
</protein>
<organism evidence="4 5">
    <name type="scientific">Enterococcus columbae DSM 7374 = ATCC 51263</name>
    <dbReference type="NCBI Taxonomy" id="1121865"/>
    <lineage>
        <taxon>Bacteria</taxon>
        <taxon>Bacillati</taxon>
        <taxon>Bacillota</taxon>
        <taxon>Bacilli</taxon>
        <taxon>Lactobacillales</taxon>
        <taxon>Enterococcaceae</taxon>
        <taxon>Enterococcus</taxon>
    </lineage>
</organism>
<gene>
    <name evidence="4" type="ORF">I568_01848</name>
</gene>
<dbReference type="PATRIC" id="fig|1121865.3.peg.1200"/>
<dbReference type="OrthoDB" id="9802525at2"/>
<dbReference type="PANTHER" id="PTHR46401">
    <property type="entry name" value="GLYCOSYLTRANSFERASE WBBK-RELATED"/>
    <property type="match status" value="1"/>
</dbReference>
<feature type="domain" description="Glycosyl transferase family 1" evidence="2">
    <location>
        <begin position="152"/>
        <end position="314"/>
    </location>
</feature>
<keyword evidence="1" id="KW-0808">Transferase</keyword>
<dbReference type="RefSeq" id="WP_016183370.1">
    <property type="nucleotide sequence ID" value="NZ_JXKI01000025.1"/>
</dbReference>
<dbReference type="GO" id="GO:0016757">
    <property type="term" value="F:glycosyltransferase activity"/>
    <property type="evidence" value="ECO:0007669"/>
    <property type="project" value="InterPro"/>
</dbReference>
<keyword evidence="5" id="KW-1185">Reference proteome</keyword>
<evidence type="ECO:0008006" key="6">
    <source>
        <dbReference type="Google" id="ProtNLM"/>
    </source>
</evidence>
<dbReference type="Gene3D" id="3.40.50.2000">
    <property type="entry name" value="Glycogen Phosphorylase B"/>
    <property type="match status" value="2"/>
</dbReference>
<reference evidence="4 5" key="1">
    <citation type="submission" date="2013-03" db="EMBL/GenBank/DDBJ databases">
        <title>The Genome Sequence of Enterococcus columbae ATCC_51263 (PacBio/Illumina hybrid assembly).</title>
        <authorList>
            <consortium name="The Broad Institute Genomics Platform"/>
            <consortium name="The Broad Institute Genome Sequencing Center for Infectious Disease"/>
            <person name="Earl A."/>
            <person name="Russ C."/>
            <person name="Gilmore M."/>
            <person name="Surin D."/>
            <person name="Walker B."/>
            <person name="Young S."/>
            <person name="Zeng Q."/>
            <person name="Gargeya S."/>
            <person name="Fitzgerald M."/>
            <person name="Haas B."/>
            <person name="Abouelleil A."/>
            <person name="Allen A.W."/>
            <person name="Alvarado L."/>
            <person name="Arachchi H.M."/>
            <person name="Berlin A.M."/>
            <person name="Chapman S.B."/>
            <person name="Gainer-Dewar J."/>
            <person name="Goldberg J."/>
            <person name="Griggs A."/>
            <person name="Gujja S."/>
            <person name="Hansen M."/>
            <person name="Howarth C."/>
            <person name="Imamovic A."/>
            <person name="Ireland A."/>
            <person name="Larimer J."/>
            <person name="McCowan C."/>
            <person name="Murphy C."/>
            <person name="Pearson M."/>
            <person name="Poon T.W."/>
            <person name="Priest M."/>
            <person name="Roberts A."/>
            <person name="Saif S."/>
            <person name="Shea T."/>
            <person name="Sisk P."/>
            <person name="Sykes S."/>
            <person name="Wortman J."/>
            <person name="Nusbaum C."/>
            <person name="Birren B."/>
        </authorList>
    </citation>
    <scope>NUCLEOTIDE SEQUENCE [LARGE SCALE GENOMIC DNA]</scope>
    <source>
        <strain evidence="4 5">ATCC 51263</strain>
    </source>
</reference>
<evidence type="ECO:0000259" key="3">
    <source>
        <dbReference type="Pfam" id="PF13439"/>
    </source>
</evidence>